<evidence type="ECO:0000259" key="1">
    <source>
        <dbReference type="Pfam" id="PF22557"/>
    </source>
</evidence>
<dbReference type="KEGG" id="cak:Caul_2775"/>
<dbReference type="STRING" id="366602.Caul_2775"/>
<name>B0SYZ1_CAUSK</name>
<dbReference type="EMBL" id="CP000927">
    <property type="protein sequence ID" value="ABZ71902.1"/>
    <property type="molecule type" value="Genomic_DNA"/>
</dbReference>
<proteinExistence type="predicted"/>
<dbReference type="HOGENOM" id="CLU_1243471_0_0_5"/>
<dbReference type="InterPro" id="IPR054335">
    <property type="entry name" value="DuOB_dom"/>
</dbReference>
<sequence length="222" mass="24004">MAYRIVVTEVTLYGRLRCVAGLELDRGVMIRPEPEAAGFWEAKVCGPNTTFHPGHVVEFRGERPATAFPHNTEDIVVGGNPRRIAVLSADGFKQTLERAAAFSPEAVFGDHLRFEGDKAYVPAGAACGSLACQTVDSASFKLFEHAYKDEHKLRAELTIGGHALHLSVAAKTLKQAFEKDGLAAAQALAPTAGRAQVRLGLARPFKDHPDRCYLQINGLLAL</sequence>
<organism evidence="2">
    <name type="scientific">Caulobacter sp. (strain K31)</name>
    <dbReference type="NCBI Taxonomy" id="366602"/>
    <lineage>
        <taxon>Bacteria</taxon>
        <taxon>Pseudomonadati</taxon>
        <taxon>Pseudomonadota</taxon>
        <taxon>Alphaproteobacteria</taxon>
        <taxon>Caulobacterales</taxon>
        <taxon>Caulobacteraceae</taxon>
        <taxon>Caulobacter</taxon>
    </lineage>
</organism>
<accession>B0SYZ1</accession>
<protein>
    <recommendedName>
        <fullName evidence="1">Dual OB-containing domain-containing protein</fullName>
    </recommendedName>
</protein>
<evidence type="ECO:0000313" key="2">
    <source>
        <dbReference type="EMBL" id="ABZ71902.1"/>
    </source>
</evidence>
<reference evidence="2" key="1">
    <citation type="submission" date="2008-01" db="EMBL/GenBank/DDBJ databases">
        <title>Complete sequence of chromosome of Caulobacter sp. K31.</title>
        <authorList>
            <consortium name="US DOE Joint Genome Institute"/>
            <person name="Copeland A."/>
            <person name="Lucas S."/>
            <person name="Lapidus A."/>
            <person name="Barry K."/>
            <person name="Glavina del Rio T."/>
            <person name="Dalin E."/>
            <person name="Tice H."/>
            <person name="Pitluck S."/>
            <person name="Bruce D."/>
            <person name="Goodwin L."/>
            <person name="Thompson L.S."/>
            <person name="Brettin T."/>
            <person name="Detter J.C."/>
            <person name="Han C."/>
            <person name="Schmutz J."/>
            <person name="Larimer F."/>
            <person name="Land M."/>
            <person name="Hauser L."/>
            <person name="Kyrpides N."/>
            <person name="Kim E."/>
            <person name="Stephens C."/>
            <person name="Richardson P."/>
        </authorList>
    </citation>
    <scope>NUCLEOTIDE SEQUENCE [LARGE SCALE GENOMIC DNA]</scope>
    <source>
        <strain evidence="2">K31</strain>
    </source>
</reference>
<feature type="domain" description="Dual OB-containing" evidence="1">
    <location>
        <begin position="4"/>
        <end position="218"/>
    </location>
</feature>
<dbReference type="eggNOG" id="ENOG502ZV8F">
    <property type="taxonomic scope" value="Bacteria"/>
</dbReference>
<gene>
    <name evidence="2" type="ordered locus">Caul_2775</name>
</gene>
<dbReference type="AlphaFoldDB" id="B0SYZ1"/>
<dbReference type="Pfam" id="PF22557">
    <property type="entry name" value="DuOB"/>
    <property type="match status" value="1"/>
</dbReference>
<dbReference type="OrthoDB" id="8479656at2"/>